<dbReference type="HOGENOM" id="CLU_660805_0_0_1"/>
<protein>
    <recommendedName>
        <fullName evidence="7">Ion transport domain-containing protein</fullName>
    </recommendedName>
</protein>
<comment type="subcellular location">
    <subcellularLocation>
        <location evidence="1">Membrane</location>
        <topology evidence="1">Multi-pass membrane protein</topology>
    </subcellularLocation>
</comment>
<gene>
    <name evidence="8" type="ORF">GLOINDRAFT_31935</name>
</gene>
<dbReference type="InterPro" id="IPR005821">
    <property type="entry name" value="Ion_trans_dom"/>
</dbReference>
<organism evidence="8">
    <name type="scientific">Rhizophagus irregularis (strain DAOM 181602 / DAOM 197198 / MUCL 43194)</name>
    <name type="common">Arbuscular mycorrhizal fungus</name>
    <name type="synonym">Glomus intraradices</name>
    <dbReference type="NCBI Taxonomy" id="747089"/>
    <lineage>
        <taxon>Eukaryota</taxon>
        <taxon>Fungi</taxon>
        <taxon>Fungi incertae sedis</taxon>
        <taxon>Mucoromycota</taxon>
        <taxon>Glomeromycotina</taxon>
        <taxon>Glomeromycetes</taxon>
        <taxon>Glomerales</taxon>
        <taxon>Glomeraceae</taxon>
        <taxon>Rhizophagus</taxon>
    </lineage>
</organism>
<dbReference type="GO" id="GO:0005216">
    <property type="term" value="F:monoatomic ion channel activity"/>
    <property type="evidence" value="ECO:0007669"/>
    <property type="project" value="InterPro"/>
</dbReference>
<dbReference type="InterPro" id="IPR024862">
    <property type="entry name" value="TRPV"/>
</dbReference>
<feature type="transmembrane region" description="Helical" evidence="6">
    <location>
        <begin position="206"/>
        <end position="225"/>
    </location>
</feature>
<feature type="transmembrane region" description="Helical" evidence="6">
    <location>
        <begin position="180"/>
        <end position="199"/>
    </location>
</feature>
<evidence type="ECO:0000256" key="3">
    <source>
        <dbReference type="ARBA" id="ARBA00022737"/>
    </source>
</evidence>
<keyword evidence="5 6" id="KW-0472">Membrane</keyword>
<evidence type="ECO:0000256" key="5">
    <source>
        <dbReference type="ARBA" id="ARBA00023136"/>
    </source>
</evidence>
<evidence type="ECO:0000256" key="1">
    <source>
        <dbReference type="ARBA" id="ARBA00004141"/>
    </source>
</evidence>
<dbReference type="GO" id="GO:0005886">
    <property type="term" value="C:plasma membrane"/>
    <property type="evidence" value="ECO:0007669"/>
    <property type="project" value="TreeGrafter"/>
</dbReference>
<evidence type="ECO:0000256" key="2">
    <source>
        <dbReference type="ARBA" id="ARBA00022692"/>
    </source>
</evidence>
<dbReference type="PANTHER" id="PTHR10582">
    <property type="entry name" value="TRANSIENT RECEPTOR POTENTIAL ION CHANNEL PROTEIN"/>
    <property type="match status" value="1"/>
</dbReference>
<feature type="transmembrane region" description="Helical" evidence="6">
    <location>
        <begin position="281"/>
        <end position="301"/>
    </location>
</feature>
<sequence length="416" mass="48758">MVPLPNFTTHDAKIEGKSKKGIIPFLKKTFFPPGYKNFGDEKFSPFLQIKKNEEVFFSIPAIEAAINSRWHQAMAYWIRPLCLYAIFLILFAIILQFYKVQDVTEFTQVGSGIFYYIGLYLLVNEFMQIRKYKVKYITIFNLFDLSSIILGMIAVSLDFVFFVPIIYTVVTLILWIEMLLWLRLFSVIAINIFIFGNLLKKITPFFTFMFILIIGFANSIIFLLVTPSNLTYTLEDKNAEYSFTGPIQDNPVDTIWNAILSMYYLSTINLNSYSDDSLFKLFIFVANVVIVLVLFNMIIALMNDTFKKAKNDGNIGLLMYRKELIDDFERLDIPFNKLQLHDSPYICYLQDPNLMKKWMKKSQELRKTKLYSWFKESVDKENITYDGVDITPWYKLILSNENQDSISTPDHMTLWF</sequence>
<feature type="transmembrane region" description="Helical" evidence="6">
    <location>
        <begin position="148"/>
        <end position="174"/>
    </location>
</feature>
<reference evidence="8" key="1">
    <citation type="submission" date="2013-07" db="EMBL/GenBank/DDBJ databases">
        <title>The genome of an arbuscular mycorrhizal fungus provides insights into the evolution of the oldest plant symbiosis.</title>
        <authorList>
            <consortium name="DOE Joint Genome Institute"/>
            <person name="Tisserant E."/>
            <person name="Malbreil M."/>
            <person name="Kuo A."/>
            <person name="Kohler A."/>
            <person name="Symeonidi A."/>
            <person name="Balestrini R."/>
            <person name="Charron P."/>
            <person name="Duensing N."/>
            <person name="Frei-dit-Frey N."/>
            <person name="Gianinazzi-Pearson V."/>
            <person name="Gilbert B."/>
            <person name="Handa Y."/>
            <person name="Hijri M."/>
            <person name="Kaul R."/>
            <person name="Kawaguchi M."/>
            <person name="Krajinski F."/>
            <person name="Lammers P."/>
            <person name="Lapierre D."/>
            <person name="Masclaux F.G."/>
            <person name="Murat C."/>
            <person name="Morin E."/>
            <person name="Ndikumana S."/>
            <person name="Pagni M."/>
            <person name="Petitpierre D."/>
            <person name="Requena N."/>
            <person name="Rosikiewicz P."/>
            <person name="Riley R."/>
            <person name="Saito K."/>
            <person name="San Clemente H."/>
            <person name="Shapiro H."/>
            <person name="van Tuinen D."/>
            <person name="Becard G."/>
            <person name="Bonfante P."/>
            <person name="Paszkowski U."/>
            <person name="Shachar-Hill Y."/>
            <person name="Young J.P."/>
            <person name="Sanders I.R."/>
            <person name="Henrissat B."/>
            <person name="Rensing S.A."/>
            <person name="Grigoriev I.V."/>
            <person name="Corradi N."/>
            <person name="Roux C."/>
            <person name="Martin F."/>
        </authorList>
    </citation>
    <scope>NUCLEOTIDE SEQUENCE</scope>
    <source>
        <strain evidence="8">DAOM 197198</strain>
    </source>
</reference>
<evidence type="ECO:0000256" key="4">
    <source>
        <dbReference type="ARBA" id="ARBA00022989"/>
    </source>
</evidence>
<dbReference type="PANTHER" id="PTHR10582:SF2">
    <property type="entry name" value="INACTIVE"/>
    <property type="match status" value="1"/>
</dbReference>
<dbReference type="GO" id="GO:0098703">
    <property type="term" value="P:calcium ion import across plasma membrane"/>
    <property type="evidence" value="ECO:0007669"/>
    <property type="project" value="TreeGrafter"/>
</dbReference>
<evidence type="ECO:0000256" key="6">
    <source>
        <dbReference type="SAM" id="Phobius"/>
    </source>
</evidence>
<dbReference type="EMBL" id="KI289425">
    <property type="protein sequence ID" value="ESA08244.1"/>
    <property type="molecule type" value="Genomic_DNA"/>
</dbReference>
<feature type="transmembrane region" description="Helical" evidence="6">
    <location>
        <begin position="76"/>
        <end position="97"/>
    </location>
</feature>
<keyword evidence="4 6" id="KW-1133">Transmembrane helix</keyword>
<keyword evidence="2 6" id="KW-0812">Transmembrane</keyword>
<evidence type="ECO:0000259" key="7">
    <source>
        <dbReference type="Pfam" id="PF00520"/>
    </source>
</evidence>
<proteinExistence type="predicted"/>
<name>U9TJ86_RHIID</name>
<keyword evidence="3" id="KW-0677">Repeat</keyword>
<feature type="domain" description="Ion transport" evidence="7">
    <location>
        <begin position="83"/>
        <end position="311"/>
    </location>
</feature>
<dbReference type="AlphaFoldDB" id="U9TJ86"/>
<accession>U9TJ86</accession>
<dbReference type="Pfam" id="PF00520">
    <property type="entry name" value="Ion_trans"/>
    <property type="match status" value="1"/>
</dbReference>
<evidence type="ECO:0000313" key="8">
    <source>
        <dbReference type="EMBL" id="ESA08244.1"/>
    </source>
</evidence>
<dbReference type="VEuPathDB" id="FungiDB:RhiirFUN_021469"/>
<feature type="transmembrane region" description="Helical" evidence="6">
    <location>
        <begin position="109"/>
        <end position="127"/>
    </location>
</feature>